<dbReference type="PANTHER" id="PTHR21621:SF0">
    <property type="entry name" value="BETA-CITRYLGLUTAMATE SYNTHASE B-RELATED"/>
    <property type="match status" value="1"/>
</dbReference>
<keyword evidence="6" id="KW-0436">Ligase</keyword>
<dbReference type="EMBL" id="CP002546">
    <property type="protein sequence ID" value="ADY62379.1"/>
    <property type="molecule type" value="Genomic_DNA"/>
</dbReference>
<dbReference type="Pfam" id="PF08443">
    <property type="entry name" value="RimK"/>
    <property type="match status" value="1"/>
</dbReference>
<dbReference type="InterPro" id="IPR013815">
    <property type="entry name" value="ATP_grasp_subdomain_1"/>
</dbReference>
<dbReference type="InterPro" id="IPR011761">
    <property type="entry name" value="ATP-grasp"/>
</dbReference>
<dbReference type="GO" id="GO:0046872">
    <property type="term" value="F:metal ion binding"/>
    <property type="evidence" value="ECO:0007669"/>
    <property type="project" value="UniProtKB-KW"/>
</dbReference>
<dbReference type="eggNOG" id="COG0189">
    <property type="taxonomic scope" value="Bacteria"/>
</dbReference>
<dbReference type="Gene3D" id="3.30.470.20">
    <property type="entry name" value="ATP-grasp fold, B domain"/>
    <property type="match status" value="1"/>
</dbReference>
<dbReference type="PANTHER" id="PTHR21621">
    <property type="entry name" value="RIBOSOMAL PROTEIN S6 MODIFICATION PROTEIN"/>
    <property type="match status" value="1"/>
</dbReference>
<dbReference type="InterPro" id="IPR013651">
    <property type="entry name" value="ATP-grasp_RimK-type"/>
</dbReference>
<dbReference type="Gene3D" id="3.30.1490.20">
    <property type="entry name" value="ATP-grasp fold, A domain"/>
    <property type="match status" value="1"/>
</dbReference>
<dbReference type="RefSeq" id="WP_013631083.1">
    <property type="nucleotide sequence ID" value="NC_015174.1"/>
</dbReference>
<gene>
    <name evidence="6" type="ordered locus">Plabr_4808</name>
</gene>
<dbReference type="AlphaFoldDB" id="F0SRC8"/>
<protein>
    <submittedName>
        <fullName evidence="6">Alpha-L-glutamate ligase, RimK family</fullName>
        <ecNumber evidence="6">6.3.2.3</ecNumber>
    </submittedName>
</protein>
<dbReference type="PROSITE" id="PS50975">
    <property type="entry name" value="ATP_GRASP"/>
    <property type="match status" value="1"/>
</dbReference>
<proteinExistence type="predicted"/>
<keyword evidence="2 4" id="KW-0547">Nucleotide-binding</keyword>
<dbReference type="GO" id="GO:0004363">
    <property type="term" value="F:glutathione synthase activity"/>
    <property type="evidence" value="ECO:0007669"/>
    <property type="project" value="UniProtKB-EC"/>
</dbReference>
<dbReference type="STRING" id="756272.Plabr_4808"/>
<name>F0SRC8_RUBBR</name>
<dbReference type="OrthoDB" id="9786585at2"/>
<dbReference type="HOGENOM" id="CLU_054353_2_0_0"/>
<evidence type="ECO:0000256" key="3">
    <source>
        <dbReference type="ARBA" id="ARBA00022840"/>
    </source>
</evidence>
<sequence length="341" mass="37437">MNILVLGSPDGFYCQEIQRAAAAVGHVCDIVPFEQLGSRLTPTQPESFFASSELSSAVRRSTSTSESECNISENSADNRPLQEYDICIVRSMPPGSLERVIFRMDLLWSLEAAGVRVINSPKGMECAIDKYLTLTRCRHAGLLVPETICCESVDEALVQFRNWGDEAIVKPLFGGEGRGIVHLTDFETARRVLFALSQVGSVLYLQRFVHSDLACGDRSDLRVLVLGGEPIGAIRRHATDDFRTNCAISGRAELHELSEEEREIARRAAQACGVLFAGVDLISDANGRTYLLEVNGCPGWKAFEQVTGIAVADRLINWLESSQRLTRDTSEAGISSLPFHS</sequence>
<accession>F0SRC8</accession>
<reference evidence="7" key="1">
    <citation type="submission" date="2011-02" db="EMBL/GenBank/DDBJ databases">
        <title>The complete genome of Planctomyces brasiliensis DSM 5305.</title>
        <authorList>
            <person name="Lucas S."/>
            <person name="Copeland A."/>
            <person name="Lapidus A."/>
            <person name="Bruce D."/>
            <person name="Goodwin L."/>
            <person name="Pitluck S."/>
            <person name="Kyrpides N."/>
            <person name="Mavromatis K."/>
            <person name="Pagani I."/>
            <person name="Ivanova N."/>
            <person name="Ovchinnikova G."/>
            <person name="Lu M."/>
            <person name="Detter J.C."/>
            <person name="Han C."/>
            <person name="Land M."/>
            <person name="Hauser L."/>
            <person name="Markowitz V."/>
            <person name="Cheng J.-F."/>
            <person name="Hugenholtz P."/>
            <person name="Woyke T."/>
            <person name="Wu D."/>
            <person name="Tindall B."/>
            <person name="Pomrenke H.G."/>
            <person name="Brambilla E."/>
            <person name="Klenk H.-P."/>
            <person name="Eisen J.A."/>
        </authorList>
    </citation>
    <scope>NUCLEOTIDE SEQUENCE [LARGE SCALE GENOMIC DNA]</scope>
    <source>
        <strain evidence="7">ATCC 49424 / DSM 5305 / JCM 21570 / NBRC 103401 / IFAM 1448</strain>
    </source>
</reference>
<organism evidence="6 7">
    <name type="scientific">Rubinisphaera brasiliensis (strain ATCC 49424 / DSM 5305 / JCM 21570 / IAM 15109 / NBRC 103401 / IFAM 1448)</name>
    <name type="common">Planctomyces brasiliensis</name>
    <dbReference type="NCBI Taxonomy" id="756272"/>
    <lineage>
        <taxon>Bacteria</taxon>
        <taxon>Pseudomonadati</taxon>
        <taxon>Planctomycetota</taxon>
        <taxon>Planctomycetia</taxon>
        <taxon>Planctomycetales</taxon>
        <taxon>Planctomycetaceae</taxon>
        <taxon>Rubinisphaera</taxon>
    </lineage>
</organism>
<evidence type="ECO:0000256" key="2">
    <source>
        <dbReference type="ARBA" id="ARBA00022741"/>
    </source>
</evidence>
<dbReference type="GO" id="GO:0005524">
    <property type="term" value="F:ATP binding"/>
    <property type="evidence" value="ECO:0007669"/>
    <property type="project" value="UniProtKB-UniRule"/>
</dbReference>
<dbReference type="NCBIfam" id="TIGR00768">
    <property type="entry name" value="rimK_fam"/>
    <property type="match status" value="1"/>
</dbReference>
<dbReference type="Gene3D" id="3.40.50.20">
    <property type="match status" value="1"/>
</dbReference>
<keyword evidence="3 4" id="KW-0067">ATP-binding</keyword>
<evidence type="ECO:0000256" key="1">
    <source>
        <dbReference type="ARBA" id="ARBA00022723"/>
    </source>
</evidence>
<dbReference type="GO" id="GO:0005737">
    <property type="term" value="C:cytoplasm"/>
    <property type="evidence" value="ECO:0007669"/>
    <property type="project" value="TreeGrafter"/>
</dbReference>
<dbReference type="EC" id="6.3.2.3" evidence="6"/>
<evidence type="ECO:0000313" key="7">
    <source>
        <dbReference type="Proteomes" id="UP000006860"/>
    </source>
</evidence>
<keyword evidence="7" id="KW-1185">Reference proteome</keyword>
<dbReference type="KEGG" id="pbs:Plabr_4808"/>
<dbReference type="Proteomes" id="UP000006860">
    <property type="component" value="Chromosome"/>
</dbReference>
<feature type="domain" description="ATP-grasp" evidence="5">
    <location>
        <begin position="134"/>
        <end position="320"/>
    </location>
</feature>
<keyword evidence="1" id="KW-0479">Metal-binding</keyword>
<evidence type="ECO:0000259" key="5">
    <source>
        <dbReference type="PROSITE" id="PS50975"/>
    </source>
</evidence>
<evidence type="ECO:0000256" key="4">
    <source>
        <dbReference type="PROSITE-ProRule" id="PRU00409"/>
    </source>
</evidence>
<dbReference type="SUPFAM" id="SSF56059">
    <property type="entry name" value="Glutathione synthetase ATP-binding domain-like"/>
    <property type="match status" value="1"/>
</dbReference>
<evidence type="ECO:0000313" key="6">
    <source>
        <dbReference type="EMBL" id="ADY62379.1"/>
    </source>
</evidence>
<dbReference type="InterPro" id="IPR004666">
    <property type="entry name" value="Rp_bS6_RimK/Lys_biosynth_LsyX"/>
</dbReference>